<evidence type="ECO:0000259" key="1">
    <source>
        <dbReference type="Pfam" id="PF22036"/>
    </source>
</evidence>
<reference evidence="2" key="2">
    <citation type="submission" date="2020-09" db="EMBL/GenBank/DDBJ databases">
        <authorList>
            <person name="Sun Q."/>
            <person name="Zhou Y."/>
        </authorList>
    </citation>
    <scope>NUCLEOTIDE SEQUENCE</scope>
    <source>
        <strain evidence="2">CGMCC 1.7081</strain>
    </source>
</reference>
<name>A0A8J3HAC3_9RHOB</name>
<evidence type="ECO:0000313" key="3">
    <source>
        <dbReference type="Proteomes" id="UP000611500"/>
    </source>
</evidence>
<proteinExistence type="predicted"/>
<accession>A0A8J3HAC3</accession>
<protein>
    <recommendedName>
        <fullName evidence="1">MoaF-like domain-containing protein</fullName>
    </recommendedName>
</protein>
<keyword evidence="3" id="KW-1185">Reference proteome</keyword>
<dbReference type="Proteomes" id="UP000611500">
    <property type="component" value="Unassembled WGS sequence"/>
</dbReference>
<feature type="domain" description="MoaF-like" evidence="1">
    <location>
        <begin position="21"/>
        <end position="115"/>
    </location>
</feature>
<gene>
    <name evidence="2" type="ORF">GCM10010961_32100</name>
</gene>
<reference evidence="2" key="1">
    <citation type="journal article" date="2014" name="Int. J. Syst. Evol. Microbiol.">
        <title>Complete genome sequence of Corynebacterium casei LMG S-19264T (=DSM 44701T), isolated from a smear-ripened cheese.</title>
        <authorList>
            <consortium name="US DOE Joint Genome Institute (JGI-PGF)"/>
            <person name="Walter F."/>
            <person name="Albersmeier A."/>
            <person name="Kalinowski J."/>
            <person name="Ruckert C."/>
        </authorList>
    </citation>
    <scope>NUCLEOTIDE SEQUENCE</scope>
    <source>
        <strain evidence="2">CGMCC 1.7081</strain>
    </source>
</reference>
<dbReference type="EMBL" id="BNAP01000018">
    <property type="protein sequence ID" value="GHG97313.1"/>
    <property type="molecule type" value="Genomic_DNA"/>
</dbReference>
<sequence>MCAKAFTGEIPWEVAQLYPFVGRKAKADFGDFAFGLDFKTNREMTFTDLTGAFGELSDTVSYTAVAIRPGVFMAYWLEPNSTRSNVTHVQDIAGGTVYTNIAATDGAFTNLKGKLSLMN</sequence>
<evidence type="ECO:0000313" key="2">
    <source>
        <dbReference type="EMBL" id="GHG97313.1"/>
    </source>
</evidence>
<dbReference type="RefSeq" id="WP_051312561.1">
    <property type="nucleotide sequence ID" value="NZ_BNAP01000018.1"/>
</dbReference>
<dbReference type="AlphaFoldDB" id="A0A8J3HAC3"/>
<dbReference type="Pfam" id="PF22036">
    <property type="entry name" value="MoaF_like"/>
    <property type="match status" value="1"/>
</dbReference>
<organism evidence="2 3">
    <name type="scientific">Pseudodonghicola xiamenensis</name>
    <dbReference type="NCBI Taxonomy" id="337702"/>
    <lineage>
        <taxon>Bacteria</taxon>
        <taxon>Pseudomonadati</taxon>
        <taxon>Pseudomonadota</taxon>
        <taxon>Alphaproteobacteria</taxon>
        <taxon>Rhodobacterales</taxon>
        <taxon>Paracoccaceae</taxon>
        <taxon>Pseudodonghicola</taxon>
    </lineage>
</organism>
<comment type="caution">
    <text evidence="2">The sequence shown here is derived from an EMBL/GenBank/DDBJ whole genome shotgun (WGS) entry which is preliminary data.</text>
</comment>
<dbReference type="InterPro" id="IPR053892">
    <property type="entry name" value="MoaF-like"/>
</dbReference>